<keyword evidence="2" id="KW-1185">Reference proteome</keyword>
<name>A0ABY6APP1_9PSED</name>
<reference evidence="1" key="1">
    <citation type="submission" date="2022-09" db="EMBL/GenBank/DDBJ databases">
        <title>Complete genome sequence of Pseudomonas promysalinigenes strain RL-WG26, a newly isolated PGPR with the potential for plant salinity stress alleviation.</title>
        <authorList>
            <person name="Ren L."/>
            <person name="Wang G."/>
            <person name="Hu H."/>
        </authorList>
    </citation>
    <scope>NUCLEOTIDE SEQUENCE</scope>
    <source>
        <strain evidence="1">RL-WG26</strain>
    </source>
</reference>
<evidence type="ECO:0000313" key="1">
    <source>
        <dbReference type="EMBL" id="UXH41611.1"/>
    </source>
</evidence>
<accession>A0ABY6APP1</accession>
<gene>
    <name evidence="1" type="ORF">N5C08_08835</name>
</gene>
<organism evidence="1 2">
    <name type="scientific">Pseudomonas promysalinigenes</name>
    <dbReference type="NCBI Taxonomy" id="485898"/>
    <lineage>
        <taxon>Bacteria</taxon>
        <taxon>Pseudomonadati</taxon>
        <taxon>Pseudomonadota</taxon>
        <taxon>Gammaproteobacteria</taxon>
        <taxon>Pseudomonadales</taxon>
        <taxon>Pseudomonadaceae</taxon>
        <taxon>Pseudomonas</taxon>
    </lineage>
</organism>
<sequence>MLISKNENPGSMAGTLEALFGQQKTRRGGRVLFVNPQHTQE</sequence>
<proteinExistence type="predicted"/>
<dbReference type="RefSeq" id="WP_261745201.1">
    <property type="nucleotide sequence ID" value="NZ_CP104557.1"/>
</dbReference>
<dbReference type="EMBL" id="CP104557">
    <property type="protein sequence ID" value="UXH41611.1"/>
    <property type="molecule type" value="Genomic_DNA"/>
</dbReference>
<protein>
    <submittedName>
        <fullName evidence="1">Uncharacterized protein</fullName>
    </submittedName>
</protein>
<evidence type="ECO:0000313" key="2">
    <source>
        <dbReference type="Proteomes" id="UP001064504"/>
    </source>
</evidence>
<dbReference type="Proteomes" id="UP001064504">
    <property type="component" value="Chromosome"/>
</dbReference>